<dbReference type="GeneID" id="63798714"/>
<evidence type="ECO:0000256" key="1">
    <source>
        <dbReference type="ARBA" id="ARBA00006484"/>
    </source>
</evidence>
<gene>
    <name evidence="4" type="ORF">BHQ10_009500</name>
</gene>
<comment type="caution">
    <text evidence="4">The sequence shown here is derived from an EMBL/GenBank/DDBJ whole genome shotgun (WGS) entry which is preliminary data.</text>
</comment>
<evidence type="ECO:0000256" key="3">
    <source>
        <dbReference type="ARBA" id="ARBA00023002"/>
    </source>
</evidence>
<dbReference type="PROSITE" id="PS00061">
    <property type="entry name" value="ADH_SHORT"/>
    <property type="match status" value="1"/>
</dbReference>
<proteinExistence type="inferred from homology"/>
<dbReference type="OrthoDB" id="5325318at2759"/>
<dbReference type="SUPFAM" id="SSF51735">
    <property type="entry name" value="NAD(P)-binding Rossmann-fold domains"/>
    <property type="match status" value="1"/>
</dbReference>
<sequence length="286" mass="30555">MGPQPNPQKSLELYKTTSSAQDFHSLRDKVVVVTGGGDGIGIALVKAITEFGAHAAVIGQSEAPNQQLREIQNVHKASQVKYYCADVTQESLLKTTFDQILLDFGRVDGVIACAGVCIEKPFVEHTWEEVVQLQMVNSIGLFFTVQLAVKAMLQNHAVQDHNAPKGSVILIGSIATDSGLESQGLTAYSASKGAAKGLLHSLAVELAPKGIRVNMISPGHTITDMSVSQWKTRPELETVMKAAIPMGRMADRRDLKGAAVYFLSDASLYTTGSNLVISGGLHAGRV</sequence>
<accession>A0A364LCF5</accession>
<dbReference type="EMBL" id="MIKG01000025">
    <property type="protein sequence ID" value="RAO73488.1"/>
    <property type="molecule type" value="Genomic_DNA"/>
</dbReference>
<dbReference type="GO" id="GO:0050664">
    <property type="term" value="F:oxidoreductase activity, acting on NAD(P)H, oxygen as acceptor"/>
    <property type="evidence" value="ECO:0007669"/>
    <property type="project" value="TreeGrafter"/>
</dbReference>
<evidence type="ECO:0000256" key="2">
    <source>
        <dbReference type="ARBA" id="ARBA00022857"/>
    </source>
</evidence>
<evidence type="ECO:0000313" key="5">
    <source>
        <dbReference type="Proteomes" id="UP000249363"/>
    </source>
</evidence>
<comment type="similarity">
    <text evidence="1">Belongs to the short-chain dehydrogenases/reductases (SDR) family.</text>
</comment>
<dbReference type="AlphaFoldDB" id="A0A364LCF5"/>
<protein>
    <submittedName>
        <fullName evidence="4">Uncharacterized protein</fullName>
    </submittedName>
</protein>
<dbReference type="Pfam" id="PF13561">
    <property type="entry name" value="adh_short_C2"/>
    <property type="match status" value="1"/>
</dbReference>
<dbReference type="RefSeq" id="XP_040738002.1">
    <property type="nucleotide sequence ID" value="XM_040882423.1"/>
</dbReference>
<dbReference type="PRINTS" id="PR00081">
    <property type="entry name" value="GDHRDH"/>
</dbReference>
<dbReference type="PRINTS" id="PR00080">
    <property type="entry name" value="SDRFAMILY"/>
</dbReference>
<reference evidence="4 5" key="1">
    <citation type="journal article" date="2017" name="Biotechnol. Biofuels">
        <title>Differential beta-glucosidase expression as a function of carbon source availability in Talaromyces amestolkiae: a genomic and proteomic approach.</title>
        <authorList>
            <person name="de Eugenio L.I."/>
            <person name="Mendez-Liter J.A."/>
            <person name="Nieto-Dominguez M."/>
            <person name="Alonso L."/>
            <person name="Gil-Munoz J."/>
            <person name="Barriuso J."/>
            <person name="Prieto A."/>
            <person name="Martinez M.J."/>
        </authorList>
    </citation>
    <scope>NUCLEOTIDE SEQUENCE [LARGE SCALE GENOMIC DNA]</scope>
    <source>
        <strain evidence="4 5">CIB</strain>
    </source>
</reference>
<dbReference type="InterPro" id="IPR020904">
    <property type="entry name" value="Sc_DH/Rdtase_CS"/>
</dbReference>
<dbReference type="Gene3D" id="3.40.50.720">
    <property type="entry name" value="NAD(P)-binding Rossmann-like Domain"/>
    <property type="match status" value="1"/>
</dbReference>
<keyword evidence="2" id="KW-0521">NADP</keyword>
<dbReference type="Proteomes" id="UP000249363">
    <property type="component" value="Unassembled WGS sequence"/>
</dbReference>
<dbReference type="PANTHER" id="PTHR43008:SF4">
    <property type="entry name" value="CHAIN DEHYDROGENASE, PUTATIVE (AFU_ORTHOLOGUE AFUA_4G08710)-RELATED"/>
    <property type="match status" value="1"/>
</dbReference>
<dbReference type="GO" id="GO:0016616">
    <property type="term" value="F:oxidoreductase activity, acting on the CH-OH group of donors, NAD or NADP as acceptor"/>
    <property type="evidence" value="ECO:0007669"/>
    <property type="project" value="UniProtKB-ARBA"/>
</dbReference>
<dbReference type="PANTHER" id="PTHR43008">
    <property type="entry name" value="BENZIL REDUCTASE"/>
    <property type="match status" value="1"/>
</dbReference>
<dbReference type="InterPro" id="IPR036291">
    <property type="entry name" value="NAD(P)-bd_dom_sf"/>
</dbReference>
<name>A0A364LCF5_TALAM</name>
<keyword evidence="3" id="KW-0560">Oxidoreductase</keyword>
<dbReference type="STRING" id="1196081.A0A364LCF5"/>
<organism evidence="4 5">
    <name type="scientific">Talaromyces amestolkiae</name>
    <dbReference type="NCBI Taxonomy" id="1196081"/>
    <lineage>
        <taxon>Eukaryota</taxon>
        <taxon>Fungi</taxon>
        <taxon>Dikarya</taxon>
        <taxon>Ascomycota</taxon>
        <taxon>Pezizomycotina</taxon>
        <taxon>Eurotiomycetes</taxon>
        <taxon>Eurotiomycetidae</taxon>
        <taxon>Eurotiales</taxon>
        <taxon>Trichocomaceae</taxon>
        <taxon>Talaromyces</taxon>
        <taxon>Talaromyces sect. Talaromyces</taxon>
    </lineage>
</organism>
<dbReference type="FunFam" id="3.40.50.720:FF:000084">
    <property type="entry name" value="Short-chain dehydrogenase reductase"/>
    <property type="match status" value="1"/>
</dbReference>
<evidence type="ECO:0000313" key="4">
    <source>
        <dbReference type="EMBL" id="RAO73488.1"/>
    </source>
</evidence>
<keyword evidence="5" id="KW-1185">Reference proteome</keyword>
<dbReference type="InterPro" id="IPR002347">
    <property type="entry name" value="SDR_fam"/>
</dbReference>